<dbReference type="InterPro" id="IPR056937">
    <property type="entry name" value="YqbQ/XkdQ"/>
</dbReference>
<evidence type="ECO:0000259" key="1">
    <source>
        <dbReference type="Pfam" id="PF24032"/>
    </source>
</evidence>
<protein>
    <submittedName>
        <fullName evidence="2">43 kDa tail protein</fullName>
    </submittedName>
</protein>
<dbReference type="EMBL" id="BK015043">
    <property type="protein sequence ID" value="DAD88588.1"/>
    <property type="molecule type" value="Genomic_DNA"/>
</dbReference>
<reference evidence="2" key="1">
    <citation type="journal article" date="2021" name="Proc. Natl. Acad. Sci. U.S.A.">
        <title>A Catalog of Tens of Thousands of Viruses from Human Metagenomes Reveals Hidden Associations with Chronic Diseases.</title>
        <authorList>
            <person name="Tisza M.J."/>
            <person name="Buck C.B."/>
        </authorList>
    </citation>
    <scope>NUCLEOTIDE SEQUENCE</scope>
    <source>
        <strain evidence="2">CtP4M4</strain>
    </source>
</reference>
<feature type="domain" description="YqbQ/XkdQ" evidence="1">
    <location>
        <begin position="32"/>
        <end position="327"/>
    </location>
</feature>
<accession>A0A8S5N2D7</accession>
<organism evidence="2">
    <name type="scientific">Myoviridae sp. ctP4M4</name>
    <dbReference type="NCBI Taxonomy" id="2826647"/>
    <lineage>
        <taxon>Viruses</taxon>
        <taxon>Duplodnaviria</taxon>
        <taxon>Heunggongvirae</taxon>
        <taxon>Uroviricota</taxon>
        <taxon>Caudoviricetes</taxon>
    </lineage>
</organism>
<sequence length="338" mass="38414">MEKSLQIQIKGKAPDGSEQLTIMEYIEVVREIEFTTNRMDSPGKLKFTCVEDGPIVIPEGSSVEYIVDGMKLFKGFVFTIERIRGGETSYTAYDQLRYLKANASYSLDNMSFEQILERIAGDFGLTVGKLEATGYVFPTFLKENEDCLNIVFDALSETIVQTGKIFILYDKAGKLTLVEAKNWFTSTMVGDSSLVTDYTYKRDIDSDTYNRVKLVRKNEKSGRTDVYVHEDTDTIKKWGLLQYYDEVDENLNEAQIDQMCEAYLQYYNRVLQTLKLEAIGVPEIRAGMILPVQVGDIEDLAISRLLLAEKVTQKWEGEDHTMQIEVKSFEQLGGVSIA</sequence>
<evidence type="ECO:0000313" key="2">
    <source>
        <dbReference type="EMBL" id="DAD88588.1"/>
    </source>
</evidence>
<proteinExistence type="predicted"/>
<dbReference type="SUPFAM" id="SSF69279">
    <property type="entry name" value="Phage tail proteins"/>
    <property type="match status" value="1"/>
</dbReference>
<dbReference type="Pfam" id="PF24032">
    <property type="entry name" value="YQBQ"/>
    <property type="match status" value="1"/>
</dbReference>
<name>A0A8S5N2D7_9CAUD</name>